<dbReference type="Proteomes" id="UP000008672">
    <property type="component" value="Unassembled WGS sequence"/>
</dbReference>
<name>H3AJ28_LATCH</name>
<evidence type="ECO:0000313" key="1">
    <source>
        <dbReference type="Ensembl" id="ENSLACP00000009649.1"/>
    </source>
</evidence>
<proteinExistence type="predicted"/>
<reference evidence="1" key="2">
    <citation type="submission" date="2025-08" db="UniProtKB">
        <authorList>
            <consortium name="Ensembl"/>
        </authorList>
    </citation>
    <scope>IDENTIFICATION</scope>
</reference>
<dbReference type="InterPro" id="IPR012337">
    <property type="entry name" value="RNaseH-like_sf"/>
</dbReference>
<dbReference type="AlphaFoldDB" id="H3AJ28"/>
<dbReference type="GeneTree" id="ENSGT00940000165202"/>
<sequence>MSKRKCVFNDKLQEEFPFLVEVTKYDVAHGSWSDIGNHLKCTKHKKALTTISSSSAVITGFFKKDKASEADLLVACQVGTWAYHIMNHGQSFKSTNCTSKLIKKMYKPKFSSARTKTEAIISSVLVPMAEEELESDLSKATYISVAIDSSNHKHTKLVPVIMHYFNPDKGVQTKLMELNELPGETADTLATYLTHTLKKNKIDDKCIAQQLKEFCDFVQIIYKDLLGHCTTHWLSLLSAFYPALQSYFLSQEKCPSIIKKFFSSPSSKLWFLFIHNQLSLFNGIIKKLERQLEVEALITKLEERKVQRFVGLKVKGMLQSLTKEMDVEETFMKHVESFYEASSQYLKKWNSLTEYQKFSWILLKEPPSWAAVEETLSAVTKKTIIAVDEGELFDDITYFKSFATAEKISDWTTNNVNTADRWVDTFQHFSSKEIPLKNLLPLVEYALSLPSTNAPLERVFSLANNMWTEEKTNLNGSMLRAMLIIKYNFNTTCSEFYEKLLKNK</sequence>
<dbReference type="HOGENOM" id="CLU_013265_4_0_1"/>
<dbReference type="OMA" id="GYSKTRW"/>
<reference evidence="1" key="3">
    <citation type="submission" date="2025-09" db="UniProtKB">
        <authorList>
            <consortium name="Ensembl"/>
        </authorList>
    </citation>
    <scope>IDENTIFICATION</scope>
</reference>
<dbReference type="InParanoid" id="H3AJ28"/>
<protein>
    <recommendedName>
        <fullName evidence="3">HAT C-terminal dimerisation domain-containing protein</fullName>
    </recommendedName>
</protein>
<dbReference type="Ensembl" id="ENSLACT00000009723.1">
    <property type="protein sequence ID" value="ENSLACP00000009649.1"/>
    <property type="gene ID" value="ENSLACG00000008508.1"/>
</dbReference>
<dbReference type="PANTHER" id="PTHR37162">
    <property type="entry name" value="HAT FAMILY DIMERISATION DOMAINCONTAINING PROTEIN-RELATED"/>
    <property type="match status" value="1"/>
</dbReference>
<dbReference type="EMBL" id="AFYH01146694">
    <property type="status" value="NOT_ANNOTATED_CDS"/>
    <property type="molecule type" value="Genomic_DNA"/>
</dbReference>
<evidence type="ECO:0000313" key="2">
    <source>
        <dbReference type="Proteomes" id="UP000008672"/>
    </source>
</evidence>
<reference evidence="2" key="1">
    <citation type="submission" date="2011-08" db="EMBL/GenBank/DDBJ databases">
        <title>The draft genome of Latimeria chalumnae.</title>
        <authorList>
            <person name="Di Palma F."/>
            <person name="Alfoldi J."/>
            <person name="Johnson J."/>
            <person name="Berlin A."/>
            <person name="Gnerre S."/>
            <person name="Jaffe D."/>
            <person name="MacCallum I."/>
            <person name="Young S."/>
            <person name="Walker B.J."/>
            <person name="Lander E."/>
            <person name="Lindblad-Toh K."/>
        </authorList>
    </citation>
    <scope>NUCLEOTIDE SEQUENCE [LARGE SCALE GENOMIC DNA]</scope>
    <source>
        <strain evidence="2">Wild caught</strain>
    </source>
</reference>
<dbReference type="eggNOG" id="ENOG502S32T">
    <property type="taxonomic scope" value="Eukaryota"/>
</dbReference>
<organism evidence="1 2">
    <name type="scientific">Latimeria chalumnae</name>
    <name type="common">Coelacanth</name>
    <dbReference type="NCBI Taxonomy" id="7897"/>
    <lineage>
        <taxon>Eukaryota</taxon>
        <taxon>Metazoa</taxon>
        <taxon>Chordata</taxon>
        <taxon>Craniata</taxon>
        <taxon>Vertebrata</taxon>
        <taxon>Euteleostomi</taxon>
        <taxon>Coelacanthiformes</taxon>
        <taxon>Coelacanthidae</taxon>
        <taxon>Latimeria</taxon>
    </lineage>
</organism>
<evidence type="ECO:0008006" key="3">
    <source>
        <dbReference type="Google" id="ProtNLM"/>
    </source>
</evidence>
<keyword evidence="2" id="KW-1185">Reference proteome</keyword>
<accession>H3AJ28</accession>
<dbReference type="PANTHER" id="PTHR37162:SF1">
    <property type="entry name" value="BED-TYPE DOMAIN-CONTAINING PROTEIN"/>
    <property type="match status" value="1"/>
</dbReference>
<dbReference type="SUPFAM" id="SSF53098">
    <property type="entry name" value="Ribonuclease H-like"/>
    <property type="match status" value="1"/>
</dbReference>